<accession>A0A6P0CDA1</accession>
<dbReference type="GO" id="GO:0016020">
    <property type="term" value="C:membrane"/>
    <property type="evidence" value="ECO:0007669"/>
    <property type="project" value="InterPro"/>
</dbReference>
<keyword evidence="2" id="KW-1003">Cell membrane</keyword>
<gene>
    <name evidence="12" type="primary">modC</name>
    <name evidence="12" type="ORF">GV827_13000</name>
</gene>
<evidence type="ECO:0000256" key="6">
    <source>
        <dbReference type="ARBA" id="ARBA00022840"/>
    </source>
</evidence>
<evidence type="ECO:0000256" key="9">
    <source>
        <dbReference type="PROSITE-ProRule" id="PRU01213"/>
    </source>
</evidence>
<dbReference type="PROSITE" id="PS51866">
    <property type="entry name" value="MOP"/>
    <property type="match status" value="1"/>
</dbReference>
<evidence type="ECO:0000256" key="1">
    <source>
        <dbReference type="ARBA" id="ARBA00022448"/>
    </source>
</evidence>
<evidence type="ECO:0000256" key="3">
    <source>
        <dbReference type="ARBA" id="ARBA00022505"/>
    </source>
</evidence>
<dbReference type="InterPro" id="IPR011868">
    <property type="entry name" value="ModC_ABC_ATP-bd"/>
</dbReference>
<evidence type="ECO:0000313" key="12">
    <source>
        <dbReference type="EMBL" id="NEK23320.1"/>
    </source>
</evidence>
<keyword evidence="3 9" id="KW-0500">Molybdenum</keyword>
<dbReference type="InterPro" id="IPR008995">
    <property type="entry name" value="Mo/tungstate-bd_C_term_dom"/>
</dbReference>
<dbReference type="InterPro" id="IPR005116">
    <property type="entry name" value="Transp-assoc_OB_typ1"/>
</dbReference>
<dbReference type="Pfam" id="PF00005">
    <property type="entry name" value="ABC_tran"/>
    <property type="match status" value="1"/>
</dbReference>
<evidence type="ECO:0000256" key="8">
    <source>
        <dbReference type="ARBA" id="ARBA00023136"/>
    </source>
</evidence>
<dbReference type="SUPFAM" id="SSF50331">
    <property type="entry name" value="MOP-like"/>
    <property type="match status" value="1"/>
</dbReference>
<feature type="domain" description="ABC transporter" evidence="10">
    <location>
        <begin position="1"/>
        <end position="234"/>
    </location>
</feature>
<dbReference type="GO" id="GO:0015098">
    <property type="term" value="F:molybdate ion transmembrane transporter activity"/>
    <property type="evidence" value="ECO:0007669"/>
    <property type="project" value="InterPro"/>
</dbReference>
<dbReference type="GO" id="GO:0005524">
    <property type="term" value="F:ATP binding"/>
    <property type="evidence" value="ECO:0007669"/>
    <property type="project" value="UniProtKB-KW"/>
</dbReference>
<dbReference type="PANTHER" id="PTHR43514:SF4">
    <property type="entry name" value="ABC TRANSPORTER I FAMILY MEMBER 10"/>
    <property type="match status" value="1"/>
</dbReference>
<evidence type="ECO:0000256" key="4">
    <source>
        <dbReference type="ARBA" id="ARBA00022519"/>
    </source>
</evidence>
<keyword evidence="13" id="KW-1185">Reference proteome</keyword>
<dbReference type="RefSeq" id="WP_164354235.1">
    <property type="nucleotide sequence ID" value="NZ_JAABNT010000007.1"/>
</dbReference>
<dbReference type="NCBIfam" id="TIGR02142">
    <property type="entry name" value="modC_ABC"/>
    <property type="match status" value="1"/>
</dbReference>
<dbReference type="Gene3D" id="2.40.50.100">
    <property type="match status" value="1"/>
</dbReference>
<dbReference type="InterPro" id="IPR050334">
    <property type="entry name" value="Molybdenum_import_ModC"/>
</dbReference>
<evidence type="ECO:0000313" key="13">
    <source>
        <dbReference type="Proteomes" id="UP000468591"/>
    </source>
</evidence>
<dbReference type="Pfam" id="PF03459">
    <property type="entry name" value="TOBE"/>
    <property type="match status" value="1"/>
</dbReference>
<keyword evidence="5" id="KW-0547">Nucleotide-binding</keyword>
<name>A0A6P0CDA1_9RHOB</name>
<dbReference type="EMBL" id="JAABNT010000007">
    <property type="protein sequence ID" value="NEK23320.1"/>
    <property type="molecule type" value="Genomic_DNA"/>
</dbReference>
<reference evidence="12 13" key="1">
    <citation type="submission" date="2020-01" db="EMBL/GenBank/DDBJ databases">
        <title>Sulfitobacter sediminilitoris sp. nov., isolated from a tidal flat.</title>
        <authorList>
            <person name="Park S."/>
            <person name="Yoon J.-H."/>
        </authorList>
    </citation>
    <scope>NUCLEOTIDE SEQUENCE [LARGE SCALE GENOMIC DNA]</scope>
    <source>
        <strain evidence="12 13">JBTF-M27</strain>
    </source>
</reference>
<dbReference type="PANTHER" id="PTHR43514">
    <property type="entry name" value="ABC TRANSPORTER I FAMILY MEMBER 10"/>
    <property type="match status" value="1"/>
</dbReference>
<sequence>MTLSAHIRHRFGAFDLDVAFDAGPGITALFGQSGAGKTTIINAVAGLFAPDAGHVTLNGDPLFDSTAKAFVVPAARRFGYVFQDARLFPHLNVRENLTFGTRYAPASAKGASLDDVTDLLGLSALLNRMPATLSGGEKQRAAIGRALLAKPQMLLMDEPLASLDGPRKQEILPYLERLRDGPLGLPILYVSHAVDEIARLADTLVLLKDGRVQAHGPLYDVMADPGAVPLLGVREAGAVIEAEVLSHATDGLTHLRSSGGDLHLPGVQAQPGTKVRLRVLAQDVMLSVNKPEGLSALNVMPVTIQDVHQGDGPGAAIALRAGDDRLLARITRRAVAELGLTTDMRCYAILKATSVAPGSIGR</sequence>
<keyword evidence="7" id="KW-1278">Translocase</keyword>
<dbReference type="AlphaFoldDB" id="A0A6P0CDA1"/>
<keyword evidence="8" id="KW-0472">Membrane</keyword>
<dbReference type="PROSITE" id="PS50893">
    <property type="entry name" value="ABC_TRANSPORTER_2"/>
    <property type="match status" value="1"/>
</dbReference>
<keyword evidence="6 12" id="KW-0067">ATP-binding</keyword>
<dbReference type="SUPFAM" id="SSF52540">
    <property type="entry name" value="P-loop containing nucleoside triphosphate hydrolases"/>
    <property type="match status" value="1"/>
</dbReference>
<dbReference type="GO" id="GO:0016887">
    <property type="term" value="F:ATP hydrolysis activity"/>
    <property type="evidence" value="ECO:0007669"/>
    <property type="project" value="InterPro"/>
</dbReference>
<keyword evidence="1" id="KW-0813">Transport</keyword>
<organism evidence="12 13">
    <name type="scientific">Sulfitobacter sediminilitoris</name>
    <dbReference type="NCBI Taxonomy" id="2698830"/>
    <lineage>
        <taxon>Bacteria</taxon>
        <taxon>Pseudomonadati</taxon>
        <taxon>Pseudomonadota</taxon>
        <taxon>Alphaproteobacteria</taxon>
        <taxon>Rhodobacterales</taxon>
        <taxon>Roseobacteraceae</taxon>
        <taxon>Sulfitobacter</taxon>
    </lineage>
</organism>
<dbReference type="InterPro" id="IPR027417">
    <property type="entry name" value="P-loop_NTPase"/>
</dbReference>
<feature type="domain" description="Mop" evidence="11">
    <location>
        <begin position="293"/>
        <end position="359"/>
    </location>
</feature>
<comment type="caution">
    <text evidence="12">The sequence shown here is derived from an EMBL/GenBank/DDBJ whole genome shotgun (WGS) entry which is preliminary data.</text>
</comment>
<evidence type="ECO:0000256" key="7">
    <source>
        <dbReference type="ARBA" id="ARBA00022967"/>
    </source>
</evidence>
<dbReference type="InterPro" id="IPR004606">
    <property type="entry name" value="Mop_domain"/>
</dbReference>
<evidence type="ECO:0000256" key="2">
    <source>
        <dbReference type="ARBA" id="ARBA00022475"/>
    </source>
</evidence>
<dbReference type="Gene3D" id="3.40.50.300">
    <property type="entry name" value="P-loop containing nucleotide triphosphate hydrolases"/>
    <property type="match status" value="1"/>
</dbReference>
<dbReference type="InterPro" id="IPR017871">
    <property type="entry name" value="ABC_transporter-like_CS"/>
</dbReference>
<proteinExistence type="predicted"/>
<evidence type="ECO:0000259" key="11">
    <source>
        <dbReference type="PROSITE" id="PS51866"/>
    </source>
</evidence>
<dbReference type="PROSITE" id="PS00211">
    <property type="entry name" value="ABC_TRANSPORTER_1"/>
    <property type="match status" value="1"/>
</dbReference>
<evidence type="ECO:0000256" key="5">
    <source>
        <dbReference type="ARBA" id="ARBA00022741"/>
    </source>
</evidence>
<dbReference type="Proteomes" id="UP000468591">
    <property type="component" value="Unassembled WGS sequence"/>
</dbReference>
<protein>
    <submittedName>
        <fullName evidence="12">Molybdenum ABC transporter ATP-binding protein</fullName>
    </submittedName>
</protein>
<dbReference type="GO" id="GO:0140359">
    <property type="term" value="F:ABC-type transporter activity"/>
    <property type="evidence" value="ECO:0007669"/>
    <property type="project" value="InterPro"/>
</dbReference>
<dbReference type="InterPro" id="IPR003439">
    <property type="entry name" value="ABC_transporter-like_ATP-bd"/>
</dbReference>
<evidence type="ECO:0000259" key="10">
    <source>
        <dbReference type="PROSITE" id="PS50893"/>
    </source>
</evidence>
<keyword evidence="4" id="KW-0997">Cell inner membrane</keyword>
<dbReference type="SMART" id="SM00382">
    <property type="entry name" value="AAA"/>
    <property type="match status" value="1"/>
</dbReference>
<dbReference type="InterPro" id="IPR003593">
    <property type="entry name" value="AAA+_ATPase"/>
</dbReference>